<dbReference type="OMA" id="KMYVMNL"/>
<sequence>MCLAKDPANFYLATQNRKYEYKSRMVVGAFPVAKLGILAMKQISKPVANMLKERAKHSNFFRKYICMPPAQLYHFVEVKTKMRALNLGKPTTVPNLNEAMAIELGANLLGEFIIFAIGAGLLLLEYQRQVRKEANKDEMLLQEKLEQQAAINELNFQVQRLDTQLRELARVTADLEARSSWKPKILDELPFGNKKNKSEQALYIPTTPDRKDPSAASAQQTLPTTNTQTSVSRA</sequence>
<dbReference type="InterPro" id="IPR010754">
    <property type="entry name" value="OPA3-like"/>
</dbReference>
<evidence type="ECO:0000256" key="1">
    <source>
        <dbReference type="ARBA" id="ARBA00007584"/>
    </source>
</evidence>
<evidence type="ECO:0000313" key="7">
    <source>
        <dbReference type="Proteomes" id="UP000076408"/>
    </source>
</evidence>
<dbReference type="STRING" id="30069.A0A182YGG1"/>
<proteinExistence type="inferred from homology"/>
<feature type="compositionally biased region" description="Polar residues" evidence="4">
    <location>
        <begin position="216"/>
        <end position="234"/>
    </location>
</feature>
<reference evidence="6" key="2">
    <citation type="submission" date="2020-05" db="UniProtKB">
        <authorList>
            <consortium name="EnsemblMetazoa"/>
        </authorList>
    </citation>
    <scope>IDENTIFICATION</scope>
    <source>
        <strain evidence="6">Indian</strain>
    </source>
</reference>
<keyword evidence="7" id="KW-1185">Reference proteome</keyword>
<evidence type="ECO:0008006" key="8">
    <source>
        <dbReference type="Google" id="ProtNLM"/>
    </source>
</evidence>
<feature type="coiled-coil region" evidence="3">
    <location>
        <begin position="151"/>
        <end position="178"/>
    </location>
</feature>
<dbReference type="VEuPathDB" id="VectorBase:ASTE000465"/>
<keyword evidence="5" id="KW-0472">Membrane</keyword>
<dbReference type="VEuPathDB" id="VectorBase:ASTEI07547"/>
<organism evidence="6 7">
    <name type="scientific">Anopheles stephensi</name>
    <name type="common">Indo-Pakistan malaria mosquito</name>
    <dbReference type="NCBI Taxonomy" id="30069"/>
    <lineage>
        <taxon>Eukaryota</taxon>
        <taxon>Metazoa</taxon>
        <taxon>Ecdysozoa</taxon>
        <taxon>Arthropoda</taxon>
        <taxon>Hexapoda</taxon>
        <taxon>Insecta</taxon>
        <taxon>Pterygota</taxon>
        <taxon>Neoptera</taxon>
        <taxon>Endopterygota</taxon>
        <taxon>Diptera</taxon>
        <taxon>Nematocera</taxon>
        <taxon>Culicoidea</taxon>
        <taxon>Culicidae</taxon>
        <taxon>Anophelinae</taxon>
        <taxon>Anopheles</taxon>
    </lineage>
</organism>
<evidence type="ECO:0000256" key="4">
    <source>
        <dbReference type="SAM" id="MobiDB-lite"/>
    </source>
</evidence>
<dbReference type="Proteomes" id="UP000076408">
    <property type="component" value="Unassembled WGS sequence"/>
</dbReference>
<evidence type="ECO:0000256" key="3">
    <source>
        <dbReference type="SAM" id="Coils"/>
    </source>
</evidence>
<keyword evidence="5" id="KW-0812">Transmembrane</keyword>
<dbReference type="Pfam" id="PF07047">
    <property type="entry name" value="OPA3"/>
    <property type="match status" value="1"/>
</dbReference>
<dbReference type="AlphaFoldDB" id="A0A182YGG1"/>
<keyword evidence="5" id="KW-1133">Transmembrane helix</keyword>
<name>A0A182YGG1_ANOST</name>
<evidence type="ECO:0000313" key="6">
    <source>
        <dbReference type="EnsemblMetazoa" id="ASTEI07547-PA"/>
    </source>
</evidence>
<comment type="similarity">
    <text evidence="1">Belongs to the OPA3 family.</text>
</comment>
<evidence type="ECO:0000256" key="2">
    <source>
        <dbReference type="ARBA" id="ARBA00023054"/>
    </source>
</evidence>
<feature type="region of interest" description="Disordered" evidence="4">
    <location>
        <begin position="197"/>
        <end position="234"/>
    </location>
</feature>
<dbReference type="GO" id="GO:0005739">
    <property type="term" value="C:mitochondrion"/>
    <property type="evidence" value="ECO:0007669"/>
    <property type="project" value="TreeGrafter"/>
</dbReference>
<feature type="transmembrane region" description="Helical" evidence="5">
    <location>
        <begin position="104"/>
        <end position="124"/>
    </location>
</feature>
<dbReference type="PANTHER" id="PTHR12499">
    <property type="entry name" value="OPTIC ATROPHY 3 PROTEIN OPA3"/>
    <property type="match status" value="1"/>
</dbReference>
<dbReference type="EnsemblMetazoa" id="ASTEI07547-RA">
    <property type="protein sequence ID" value="ASTEI07547-PA"/>
    <property type="gene ID" value="ASTEI07547"/>
</dbReference>
<dbReference type="VEuPathDB" id="VectorBase:ASTEI20_046020"/>
<evidence type="ECO:0000256" key="5">
    <source>
        <dbReference type="SAM" id="Phobius"/>
    </source>
</evidence>
<protein>
    <recommendedName>
        <fullName evidence="8">OPA3-like protein CG13603</fullName>
    </recommendedName>
</protein>
<dbReference type="PANTHER" id="PTHR12499:SF0">
    <property type="entry name" value="OPTIC ATROPHY 3 PROTEIN"/>
    <property type="match status" value="1"/>
</dbReference>
<accession>A0A182YGG1</accession>
<reference evidence="7" key="1">
    <citation type="journal article" date="2014" name="Genome Biol.">
        <title>Genome analysis of a major urban malaria vector mosquito, Anopheles stephensi.</title>
        <authorList>
            <person name="Jiang X."/>
            <person name="Peery A."/>
            <person name="Hall A.B."/>
            <person name="Sharma A."/>
            <person name="Chen X.G."/>
            <person name="Waterhouse R.M."/>
            <person name="Komissarov A."/>
            <person name="Riehle M.M."/>
            <person name="Shouche Y."/>
            <person name="Sharakhova M.V."/>
            <person name="Lawson D."/>
            <person name="Pakpour N."/>
            <person name="Arensburger P."/>
            <person name="Davidson V.L."/>
            <person name="Eiglmeier K."/>
            <person name="Emrich S."/>
            <person name="George P."/>
            <person name="Kennedy R.C."/>
            <person name="Mane S.P."/>
            <person name="Maslen G."/>
            <person name="Oringanje C."/>
            <person name="Qi Y."/>
            <person name="Settlage R."/>
            <person name="Tojo M."/>
            <person name="Tubio J.M."/>
            <person name="Unger M.F."/>
            <person name="Wang B."/>
            <person name="Vernick K.D."/>
            <person name="Ribeiro J.M."/>
            <person name="James A.A."/>
            <person name="Michel K."/>
            <person name="Riehle M.A."/>
            <person name="Luckhart S."/>
            <person name="Sharakhov I.V."/>
            <person name="Tu Z."/>
        </authorList>
    </citation>
    <scope>NUCLEOTIDE SEQUENCE [LARGE SCALE GENOMIC DNA]</scope>
    <source>
        <strain evidence="7">Indian</strain>
    </source>
</reference>
<keyword evidence="2 3" id="KW-0175">Coiled coil</keyword>
<dbReference type="GO" id="GO:0019216">
    <property type="term" value="P:regulation of lipid metabolic process"/>
    <property type="evidence" value="ECO:0007669"/>
    <property type="project" value="TreeGrafter"/>
</dbReference>